<dbReference type="OrthoDB" id="200110at2759"/>
<feature type="region of interest" description="Disordered" evidence="2">
    <location>
        <begin position="1"/>
        <end position="243"/>
    </location>
</feature>
<feature type="compositionally biased region" description="Basic and acidic residues" evidence="2">
    <location>
        <begin position="87"/>
        <end position="98"/>
    </location>
</feature>
<dbReference type="Ensembl" id="ENSOGAT00000015974.2">
    <property type="protein sequence ID" value="ENSOGAP00000022228.1"/>
    <property type="gene ID" value="ENSOGAG00000015971.2"/>
</dbReference>
<dbReference type="KEGG" id="oga:100967091"/>
<reference evidence="3" key="3">
    <citation type="submission" date="2025-09" db="UniProtKB">
        <authorList>
            <consortium name="Ensembl"/>
        </authorList>
    </citation>
    <scope>IDENTIFICATION</scope>
</reference>
<evidence type="ECO:0000313" key="4">
    <source>
        <dbReference type="Proteomes" id="UP000005225"/>
    </source>
</evidence>
<feature type="coiled-coil region" evidence="1">
    <location>
        <begin position="349"/>
        <end position="394"/>
    </location>
</feature>
<dbReference type="HOGENOM" id="CLU_029998_0_0_1"/>
<dbReference type="AlphaFoldDB" id="H0Y1I5"/>
<dbReference type="InParanoid" id="H0Y1I5"/>
<keyword evidence="4" id="KW-1185">Reference proteome</keyword>
<dbReference type="EMBL" id="AAQR03079067">
    <property type="status" value="NOT_ANNOTATED_CDS"/>
    <property type="molecule type" value="Genomic_DNA"/>
</dbReference>
<accession>H0Y1I5</accession>
<name>H0Y1I5_OTOGA</name>
<feature type="compositionally biased region" description="Polar residues" evidence="2">
    <location>
        <begin position="224"/>
        <end position="241"/>
    </location>
</feature>
<dbReference type="CTD" id="164127"/>
<dbReference type="InterPro" id="IPR029090">
    <property type="entry name" value="DUF4659"/>
</dbReference>
<proteinExistence type="predicted"/>
<dbReference type="OMA" id="WAVPVCR"/>
<evidence type="ECO:0000313" key="3">
    <source>
        <dbReference type="Ensembl" id="ENSOGAP00000022228.1"/>
    </source>
</evidence>
<dbReference type="Pfam" id="PF15558">
    <property type="entry name" value="DUF4659"/>
    <property type="match status" value="1"/>
</dbReference>
<dbReference type="Proteomes" id="UP000005225">
    <property type="component" value="Unassembled WGS sequence"/>
</dbReference>
<dbReference type="PANTHER" id="PTHR33663">
    <property type="entry name" value="COILED-COIL DOMAIN-CONTAINING PROTEIN 177"/>
    <property type="match status" value="1"/>
</dbReference>
<evidence type="ECO:0000256" key="1">
    <source>
        <dbReference type="SAM" id="Coils"/>
    </source>
</evidence>
<organism evidence="3 4">
    <name type="scientific">Otolemur garnettii</name>
    <name type="common">Small-eared galago</name>
    <name type="synonym">Garnett's greater bushbaby</name>
    <dbReference type="NCBI Taxonomy" id="30611"/>
    <lineage>
        <taxon>Eukaryota</taxon>
        <taxon>Metazoa</taxon>
        <taxon>Chordata</taxon>
        <taxon>Craniata</taxon>
        <taxon>Vertebrata</taxon>
        <taxon>Euteleostomi</taxon>
        <taxon>Mammalia</taxon>
        <taxon>Eutheria</taxon>
        <taxon>Euarchontoglires</taxon>
        <taxon>Primates</taxon>
        <taxon>Strepsirrhini</taxon>
        <taxon>Lorisiformes</taxon>
        <taxon>Galagidae</taxon>
        <taxon>Otolemur</taxon>
    </lineage>
</organism>
<sequence length="625" mass="72928">MAGFGPFTSLPPYPDLWARPPPGGERASTQRLGGPEPGTEPSLCYWAGSPGVESEDGAPWLHPQFLRTSRARRHGYPASPRGSRSLNDVDRRALDSARRHPSRSRRLEATWEEAGTKASADWQQQSRLQSRQSQPCPHSPLAQGDSPPPYHGGAYTSLGRTGRAEKAQSGGQWATPVCRQLGRWSSSSVPTEKSSVLSRKFRTQSAREYAQKRDSSDLAESLASPHSQPSVSSKEIQSQHTRTLKNKLEEAVMSSRDQKIVALVLARLEKAQRMRELQQQAAEAWEELKRSDQQVQITLERERRLLLQQSQEQWRQEKEQRRTRLSREKRCRRRDSQVKNEIPRESWWREQLEDQENQRLERLEKTRIQAEHRKQRQERRLREQERMLRRLQEQHSLQLHRRLEEACHKRHLQAVESQNKVPETNLSSLVNYQARKVLVDCQTKAEELLRKLSLEQRFQRSREIHQGLIKERHRELREKAQKEEEQFQHVKWRAGESEEQRKVRKKLLGELADQKMQQARSSAHKSTRDKMQHLRELNVLREKNHHILKLKAEKEAKCHIEGIKEAIKKKEQRIQQISQGKDLTFEEFQKLPRASRRDMRACPDSSFDSVVLEAQLAACQQKGSY</sequence>
<dbReference type="FunCoup" id="H0Y1I5">
    <property type="interactions" value="9"/>
</dbReference>
<gene>
    <name evidence="3" type="primary">CCDC185</name>
</gene>
<keyword evidence="1" id="KW-0175">Coiled coil</keyword>
<dbReference type="GeneTree" id="ENSGT00740000115684"/>
<feature type="coiled-coil region" evidence="1">
    <location>
        <begin position="553"/>
        <end position="580"/>
    </location>
</feature>
<dbReference type="PANTHER" id="PTHR33663:SF3">
    <property type="entry name" value="COILED-COIL DOMAIN-CONTAINING PROTEIN 185"/>
    <property type="match status" value="1"/>
</dbReference>
<evidence type="ECO:0000256" key="2">
    <source>
        <dbReference type="SAM" id="MobiDB-lite"/>
    </source>
</evidence>
<feature type="compositionally biased region" description="Low complexity" evidence="2">
    <location>
        <begin position="123"/>
        <end position="134"/>
    </location>
</feature>
<protein>
    <submittedName>
        <fullName evidence="3">Coiled-coil domain containing 185</fullName>
    </submittedName>
</protein>
<feature type="compositionally biased region" description="Pro residues" evidence="2">
    <location>
        <begin position="9"/>
        <end position="23"/>
    </location>
</feature>
<reference evidence="4" key="1">
    <citation type="submission" date="2011-03" db="EMBL/GenBank/DDBJ databases">
        <title>Version 3 of the genome sequence of Otolemur garnettii (Bushbaby).</title>
        <authorList>
            <consortium name="The Broad Institute Genome Sequencing Platform"/>
            <person name="Di Palma F."/>
            <person name="Johnson J."/>
            <person name="Lander E.S."/>
            <person name="Lindblad-Toh K."/>
            <person name="Jaffe D.B."/>
            <person name="Gnerre S."/>
            <person name="MacCallum I."/>
            <person name="Przybylski D."/>
            <person name="Ribeiro F.J."/>
            <person name="Burton J.N."/>
            <person name="Walker B.J."/>
            <person name="Sharpe T."/>
            <person name="Hall G."/>
        </authorList>
    </citation>
    <scope>NUCLEOTIDE SEQUENCE [LARGE SCALE GENOMIC DNA]</scope>
</reference>
<feature type="coiled-coil region" evidence="1">
    <location>
        <begin position="466"/>
        <end position="493"/>
    </location>
</feature>
<feature type="compositionally biased region" description="Low complexity" evidence="2">
    <location>
        <begin position="185"/>
        <end position="198"/>
    </location>
</feature>
<reference evidence="3" key="2">
    <citation type="submission" date="2025-08" db="UniProtKB">
        <authorList>
            <consortium name="Ensembl"/>
        </authorList>
    </citation>
    <scope>IDENTIFICATION</scope>
</reference>
<dbReference type="RefSeq" id="XP_003791055.1">
    <property type="nucleotide sequence ID" value="XM_003791007.1"/>
</dbReference>
<dbReference type="eggNOG" id="ENOG502RZUY">
    <property type="taxonomic scope" value="Eukaryota"/>
</dbReference>
<dbReference type="GeneID" id="100967091"/>